<feature type="domain" description="Abortive infection protein-like C-terminal" evidence="1">
    <location>
        <begin position="189"/>
        <end position="264"/>
    </location>
</feature>
<evidence type="ECO:0000313" key="2">
    <source>
        <dbReference type="EMBL" id="WAL60767.1"/>
    </source>
</evidence>
<dbReference type="InterPro" id="IPR026001">
    <property type="entry name" value="Abi-like_C"/>
</dbReference>
<gene>
    <name evidence="2" type="ORF">OXH18_01860</name>
</gene>
<dbReference type="RefSeq" id="WP_268610727.1">
    <property type="nucleotide sequence ID" value="NZ_CP113797.1"/>
</dbReference>
<proteinExistence type="predicted"/>
<organism evidence="2 3">
    <name type="scientific">Thermocoleostomius sinensis A174</name>
    <dbReference type="NCBI Taxonomy" id="2016057"/>
    <lineage>
        <taxon>Bacteria</taxon>
        <taxon>Bacillati</taxon>
        <taxon>Cyanobacteriota</taxon>
        <taxon>Cyanophyceae</taxon>
        <taxon>Oculatellales</taxon>
        <taxon>Oculatellaceae</taxon>
        <taxon>Thermocoleostomius</taxon>
    </lineage>
</organism>
<evidence type="ECO:0000259" key="1">
    <source>
        <dbReference type="Pfam" id="PF14355"/>
    </source>
</evidence>
<keyword evidence="3" id="KW-1185">Reference proteome</keyword>
<dbReference type="AlphaFoldDB" id="A0A9E9CAB6"/>
<sequence>MKLSEQTISALGSIITGDGGRSPYRTGPQLVSFFNQFGSNDTYESGFPSRWYYAEEKLREFNDTPTIKDILVAALDPRHFLPKELDINVAVEHLNQFLEFDNYELRPSGKRWDVYKLNGSLIELSHPYENSVELTHIFIDEQIKKCDKKLGEGDFDGAITNARSLVEAVLSAIEKEFDPNPPEYDGNLPKLYKRVQKHLNLSPGQESLAECLRQILSGLTSIVSGLATLRNTMSDSHVISYKPLEHHAKLAVNSAKTLCDFLFETKEYQVQKKKDNAP</sequence>
<evidence type="ECO:0000313" key="3">
    <source>
        <dbReference type="Proteomes" id="UP001163152"/>
    </source>
</evidence>
<protein>
    <submittedName>
        <fullName evidence="2">Abortive infection family protein</fullName>
    </submittedName>
</protein>
<dbReference type="KEGG" id="tsin:OXH18_01860"/>
<dbReference type="EMBL" id="CP113797">
    <property type="protein sequence ID" value="WAL60767.1"/>
    <property type="molecule type" value="Genomic_DNA"/>
</dbReference>
<name>A0A9E9CAB6_9CYAN</name>
<dbReference type="Proteomes" id="UP001163152">
    <property type="component" value="Chromosome"/>
</dbReference>
<dbReference type="Pfam" id="PF14355">
    <property type="entry name" value="Abi_C"/>
    <property type="match status" value="1"/>
</dbReference>
<reference evidence="2" key="1">
    <citation type="submission" date="2022-12" db="EMBL/GenBank/DDBJ databases">
        <title>Polyphasic identification of a Novel Hot-Spring Cyanobacterium Ocullathermofonsia sinensis gen nov. sp. nov. and Genomic Insights on its Adaptations to the Thermal Habitat.</title>
        <authorList>
            <person name="Daroch M."/>
            <person name="Tang J."/>
            <person name="Jiang Y."/>
        </authorList>
    </citation>
    <scope>NUCLEOTIDE SEQUENCE</scope>
    <source>
        <strain evidence="2">PKUAC-SCTA174</strain>
    </source>
</reference>
<accession>A0A9E9CAB6</accession>